<evidence type="ECO:0008006" key="3">
    <source>
        <dbReference type="Google" id="ProtNLM"/>
    </source>
</evidence>
<proteinExistence type="predicted"/>
<protein>
    <recommendedName>
        <fullName evidence="3">DUF3349 domain-containing protein</fullName>
    </recommendedName>
</protein>
<gene>
    <name evidence="1" type="ORF">GS4_11_02300</name>
</gene>
<organism evidence="1 2">
    <name type="scientific">Gordonia soli NBRC 108243</name>
    <dbReference type="NCBI Taxonomy" id="1223545"/>
    <lineage>
        <taxon>Bacteria</taxon>
        <taxon>Bacillati</taxon>
        <taxon>Actinomycetota</taxon>
        <taxon>Actinomycetes</taxon>
        <taxon>Mycobacteriales</taxon>
        <taxon>Gordoniaceae</taxon>
        <taxon>Gordonia</taxon>
    </lineage>
</organism>
<evidence type="ECO:0000313" key="1">
    <source>
        <dbReference type="EMBL" id="GAC67961.1"/>
    </source>
</evidence>
<dbReference type="RefSeq" id="WP_007619691.1">
    <property type="nucleotide sequence ID" value="NZ_BANX01000011.1"/>
</dbReference>
<dbReference type="Gene3D" id="6.10.140.2080">
    <property type="match status" value="1"/>
</dbReference>
<dbReference type="AlphaFoldDB" id="M0QI46"/>
<dbReference type="Pfam" id="PF11829">
    <property type="entry name" value="DUF3349"/>
    <property type="match status" value="1"/>
</dbReference>
<dbReference type="Gene3D" id="1.10.10.2390">
    <property type="match status" value="1"/>
</dbReference>
<sequence length="116" mass="12704">MTDNANANANATAPDRSKFESILDWLRAGYPEGVPPTDYFPLLALLARTLDERQITDAILTMFREHGTEEPITEEKIQQAIAAVINDQPNPEEVNQVASRLAAVGWPLASTEPVSS</sequence>
<dbReference type="eggNOG" id="ENOG5033260">
    <property type="taxonomic scope" value="Bacteria"/>
</dbReference>
<keyword evidence="2" id="KW-1185">Reference proteome</keyword>
<reference evidence="1 2" key="1">
    <citation type="submission" date="2013-01" db="EMBL/GenBank/DDBJ databases">
        <title>Whole genome shotgun sequence of Gordonia soli NBRC 108243.</title>
        <authorList>
            <person name="Isaki-Nakamura S."/>
            <person name="Hosoyama A."/>
            <person name="Tsuchikane K."/>
            <person name="Ando Y."/>
            <person name="Baba S."/>
            <person name="Ohji S."/>
            <person name="Hamada M."/>
            <person name="Tamura T."/>
            <person name="Yamazoe A."/>
            <person name="Yamazaki S."/>
            <person name="Fujita N."/>
        </authorList>
    </citation>
    <scope>NUCLEOTIDE SEQUENCE [LARGE SCALE GENOMIC DNA]</scope>
    <source>
        <strain evidence="1 2">NBRC 108243</strain>
    </source>
</reference>
<dbReference type="OrthoDB" id="4350726at2"/>
<evidence type="ECO:0000313" key="2">
    <source>
        <dbReference type="Proteomes" id="UP000011666"/>
    </source>
</evidence>
<dbReference type="STRING" id="1223545.GS4_11_02300"/>
<comment type="caution">
    <text evidence="1">The sequence shown here is derived from an EMBL/GenBank/DDBJ whole genome shotgun (WGS) entry which is preliminary data.</text>
</comment>
<dbReference type="InterPro" id="IPR021784">
    <property type="entry name" value="DUF3349"/>
</dbReference>
<name>M0QI46_9ACTN</name>
<dbReference type="EMBL" id="BANX01000011">
    <property type="protein sequence ID" value="GAC67961.1"/>
    <property type="molecule type" value="Genomic_DNA"/>
</dbReference>
<dbReference type="Proteomes" id="UP000011666">
    <property type="component" value="Unassembled WGS sequence"/>
</dbReference>
<accession>M0QI46</accession>